<comment type="pathway">
    <text evidence="8 10">Purine metabolism; AMP biosynthesis via de novo pathway; AMP from IMP: step 1/2.</text>
</comment>
<proteinExistence type="inferred from homology"/>
<comment type="catalytic activity">
    <reaction evidence="8 10">
        <text>IMP + L-aspartate + GTP = N(6)-(1,2-dicarboxyethyl)-AMP + GDP + phosphate + 2 H(+)</text>
        <dbReference type="Rhea" id="RHEA:15753"/>
        <dbReference type="ChEBI" id="CHEBI:15378"/>
        <dbReference type="ChEBI" id="CHEBI:29991"/>
        <dbReference type="ChEBI" id="CHEBI:37565"/>
        <dbReference type="ChEBI" id="CHEBI:43474"/>
        <dbReference type="ChEBI" id="CHEBI:57567"/>
        <dbReference type="ChEBI" id="CHEBI:58053"/>
        <dbReference type="ChEBI" id="CHEBI:58189"/>
        <dbReference type="EC" id="6.3.4.4"/>
    </reaction>
</comment>
<evidence type="ECO:0000256" key="2">
    <source>
        <dbReference type="ARBA" id="ARBA00022598"/>
    </source>
</evidence>
<dbReference type="EC" id="6.3.4.4" evidence="8 10"/>
<dbReference type="GeneID" id="90984185"/>
<comment type="subcellular location">
    <subcellularLocation>
        <location evidence="8">Cytoplasm</location>
    </subcellularLocation>
</comment>
<dbReference type="Gene3D" id="3.40.440.10">
    <property type="entry name" value="Adenylosuccinate Synthetase, subunit A, domain 1"/>
    <property type="match status" value="1"/>
</dbReference>
<dbReference type="GO" id="GO:0044208">
    <property type="term" value="P:'de novo' AMP biosynthetic process"/>
    <property type="evidence" value="ECO:0007669"/>
    <property type="project" value="UniProtKB-UniRule"/>
</dbReference>
<dbReference type="RefSeq" id="WP_037977458.1">
    <property type="nucleotide sequence ID" value="NZ_JMKI01000038.1"/>
</dbReference>
<dbReference type="InterPro" id="IPR042109">
    <property type="entry name" value="Adenylosuccinate_synth_dom1"/>
</dbReference>
<dbReference type="NCBIfam" id="TIGR00184">
    <property type="entry name" value="purA"/>
    <property type="match status" value="1"/>
</dbReference>
<gene>
    <name evidence="8" type="primary">purA</name>
    <name evidence="11" type="ORF">EH55_08040</name>
</gene>
<comment type="caution">
    <text evidence="11">The sequence shown here is derived from an EMBL/GenBank/DDBJ whole genome shotgun (WGS) entry which is preliminary data.</text>
</comment>
<dbReference type="InterPro" id="IPR042111">
    <property type="entry name" value="Adenylosuccinate_synth_dom3"/>
</dbReference>
<reference evidence="11 12" key="1">
    <citation type="submission" date="2014-04" db="EMBL/GenBank/DDBJ databases">
        <title>Draft Genome Sequence of Synergistes jonesii.</title>
        <authorList>
            <person name="Coil D.A."/>
            <person name="Eisen J.A."/>
            <person name="Holland-Moritz H.E."/>
        </authorList>
    </citation>
    <scope>NUCLEOTIDE SEQUENCE [LARGE SCALE GENOMIC DNA]</scope>
    <source>
        <strain evidence="11 12">78-1</strain>
    </source>
</reference>
<feature type="binding site" evidence="8">
    <location>
        <position position="145"/>
    </location>
    <ligand>
        <name>IMP</name>
        <dbReference type="ChEBI" id="CHEBI:58053"/>
        <note>ligand shared between dimeric partners</note>
    </ligand>
</feature>
<feature type="binding site" description="in other chain" evidence="8">
    <location>
        <begin position="15"/>
        <end position="18"/>
    </location>
    <ligand>
        <name>IMP</name>
        <dbReference type="ChEBI" id="CHEBI:58053"/>
        <note>ligand shared between dimeric partners</note>
    </ligand>
</feature>
<organism evidence="11 12">
    <name type="scientific">Synergistes jonesii</name>
    <dbReference type="NCBI Taxonomy" id="2754"/>
    <lineage>
        <taxon>Bacteria</taxon>
        <taxon>Thermotogati</taxon>
        <taxon>Synergistota</taxon>
        <taxon>Synergistia</taxon>
        <taxon>Synergistales</taxon>
        <taxon>Synergistaceae</taxon>
        <taxon>Synergistes</taxon>
    </lineage>
</organism>
<feature type="binding site" evidence="8">
    <location>
        <begin position="415"/>
        <end position="417"/>
    </location>
    <ligand>
        <name>GTP</name>
        <dbReference type="ChEBI" id="CHEBI:37565"/>
    </ligand>
</feature>
<keyword evidence="7 8" id="KW-0342">GTP-binding</keyword>
<dbReference type="SMART" id="SM00788">
    <property type="entry name" value="Adenylsucc_synt"/>
    <property type="match status" value="1"/>
</dbReference>
<dbReference type="eggNOG" id="COG0104">
    <property type="taxonomic scope" value="Bacteria"/>
</dbReference>
<evidence type="ECO:0000256" key="10">
    <source>
        <dbReference type="RuleBase" id="RU000520"/>
    </source>
</evidence>
<dbReference type="GO" id="GO:0000287">
    <property type="term" value="F:magnesium ion binding"/>
    <property type="evidence" value="ECO:0007669"/>
    <property type="project" value="UniProtKB-UniRule"/>
</dbReference>
<dbReference type="InterPro" id="IPR033128">
    <property type="entry name" value="Adenylosuccin_syn_Lys_AS"/>
</dbReference>
<name>A0A073IQ69_9BACT</name>
<dbReference type="GO" id="GO:0005737">
    <property type="term" value="C:cytoplasm"/>
    <property type="evidence" value="ECO:0007669"/>
    <property type="project" value="UniProtKB-SubCell"/>
</dbReference>
<dbReference type="InterPro" id="IPR001114">
    <property type="entry name" value="Adenylosuccinate_synthetase"/>
</dbReference>
<evidence type="ECO:0000256" key="9">
    <source>
        <dbReference type="PROSITE-ProRule" id="PRU10134"/>
    </source>
</evidence>
<dbReference type="Gene3D" id="3.90.170.10">
    <property type="entry name" value="Adenylosuccinate Synthetase, subunit A, domain 3"/>
    <property type="match status" value="1"/>
</dbReference>
<feature type="binding site" evidence="8">
    <location>
        <begin position="14"/>
        <end position="20"/>
    </location>
    <ligand>
        <name>GTP</name>
        <dbReference type="ChEBI" id="CHEBI:37565"/>
    </ligand>
</feature>
<comment type="similarity">
    <text evidence="8 10">Belongs to the adenylosuccinate synthetase family.</text>
</comment>
<comment type="subunit">
    <text evidence="1 8">Homodimer.</text>
</comment>
<dbReference type="HAMAP" id="MF_00011">
    <property type="entry name" value="Adenylosucc_synth"/>
    <property type="match status" value="1"/>
</dbReference>
<keyword evidence="5 8" id="KW-0658">Purine biosynthesis</keyword>
<keyword evidence="4 8" id="KW-0547">Nucleotide-binding</keyword>
<accession>A0A073IQ69</accession>
<dbReference type="GO" id="GO:0005525">
    <property type="term" value="F:GTP binding"/>
    <property type="evidence" value="ECO:0007669"/>
    <property type="project" value="UniProtKB-UniRule"/>
</dbReference>
<dbReference type="InterPro" id="IPR018220">
    <property type="entry name" value="Adenylosuccin_syn_GTP-bd"/>
</dbReference>
<dbReference type="GO" id="GO:0046040">
    <property type="term" value="P:IMP metabolic process"/>
    <property type="evidence" value="ECO:0007669"/>
    <property type="project" value="TreeGrafter"/>
</dbReference>
<feature type="binding site" description="in other chain" evidence="8">
    <location>
        <position position="305"/>
    </location>
    <ligand>
        <name>IMP</name>
        <dbReference type="ChEBI" id="CHEBI:58053"/>
        <note>ligand shared between dimeric partners</note>
    </ligand>
</feature>
<feature type="binding site" description="in other chain" evidence="8">
    <location>
        <begin position="40"/>
        <end position="43"/>
    </location>
    <ligand>
        <name>IMP</name>
        <dbReference type="ChEBI" id="CHEBI:58053"/>
        <note>ligand shared between dimeric partners</note>
    </ligand>
</feature>
<feature type="binding site" description="in other chain" evidence="8">
    <location>
        <position position="131"/>
    </location>
    <ligand>
        <name>IMP</name>
        <dbReference type="ChEBI" id="CHEBI:58053"/>
        <note>ligand shared between dimeric partners</note>
    </ligand>
</feature>
<evidence type="ECO:0000313" key="11">
    <source>
        <dbReference type="EMBL" id="KEJ91616.1"/>
    </source>
</evidence>
<keyword evidence="2 8" id="KW-0436">Ligase</keyword>
<dbReference type="AlphaFoldDB" id="A0A073IQ69"/>
<evidence type="ECO:0000256" key="6">
    <source>
        <dbReference type="ARBA" id="ARBA00022842"/>
    </source>
</evidence>
<protein>
    <recommendedName>
        <fullName evidence="8 10">Adenylosuccinate synthetase</fullName>
        <shortName evidence="8">AMPSase</shortName>
        <shortName evidence="8">AdSS</shortName>
        <ecNumber evidence="8 10">6.3.4.4</ecNumber>
    </recommendedName>
    <alternativeName>
        <fullName evidence="8">IMP--aspartate ligase</fullName>
    </alternativeName>
</protein>
<dbReference type="PANTHER" id="PTHR11846">
    <property type="entry name" value="ADENYLOSUCCINATE SYNTHETASE"/>
    <property type="match status" value="1"/>
</dbReference>
<comment type="function">
    <text evidence="8">Plays an important role in the de novo pathway of purine nucleotide biosynthesis. Catalyzes the first committed step in the biosynthesis of AMP from IMP.</text>
</comment>
<dbReference type="SUPFAM" id="SSF52540">
    <property type="entry name" value="P-loop containing nucleoside triphosphate hydrolases"/>
    <property type="match status" value="1"/>
</dbReference>
<feature type="active site" evidence="9">
    <location>
        <position position="142"/>
    </location>
</feature>
<dbReference type="PATRIC" id="fig|2754.20.peg.1697"/>
<feature type="binding site" evidence="8">
    <location>
        <begin position="333"/>
        <end position="335"/>
    </location>
    <ligand>
        <name>GTP</name>
        <dbReference type="ChEBI" id="CHEBI:37565"/>
    </ligand>
</feature>
<evidence type="ECO:0000256" key="5">
    <source>
        <dbReference type="ARBA" id="ARBA00022755"/>
    </source>
</evidence>
<feature type="binding site" description="in other chain" evidence="8">
    <location>
        <position position="226"/>
    </location>
    <ligand>
        <name>IMP</name>
        <dbReference type="ChEBI" id="CHEBI:58053"/>
        <note>ligand shared between dimeric partners</note>
    </ligand>
</feature>
<dbReference type="EMBL" id="JMKI01000038">
    <property type="protein sequence ID" value="KEJ91616.1"/>
    <property type="molecule type" value="Genomic_DNA"/>
</dbReference>
<dbReference type="Proteomes" id="UP000027665">
    <property type="component" value="Unassembled WGS sequence"/>
</dbReference>
<dbReference type="Gene3D" id="1.10.300.10">
    <property type="entry name" value="Adenylosuccinate Synthetase, subunit A, domain 2"/>
    <property type="match status" value="1"/>
</dbReference>
<dbReference type="FunFam" id="1.10.300.10:FF:000001">
    <property type="entry name" value="Adenylosuccinate synthetase"/>
    <property type="match status" value="1"/>
</dbReference>
<evidence type="ECO:0000256" key="1">
    <source>
        <dbReference type="ARBA" id="ARBA00011738"/>
    </source>
</evidence>
<dbReference type="NCBIfam" id="NF002223">
    <property type="entry name" value="PRK01117.1"/>
    <property type="match status" value="1"/>
</dbReference>
<keyword evidence="3 8" id="KW-0479">Metal-binding</keyword>
<evidence type="ECO:0000256" key="8">
    <source>
        <dbReference type="HAMAP-Rule" id="MF_00011"/>
    </source>
</evidence>
<dbReference type="STRING" id="2754.EH55_08040"/>
<feature type="binding site" evidence="8">
    <location>
        <position position="15"/>
    </location>
    <ligand>
        <name>Mg(2+)</name>
        <dbReference type="ChEBI" id="CHEBI:18420"/>
    </ligand>
</feature>
<feature type="binding site" evidence="8">
    <location>
        <position position="42"/>
    </location>
    <ligand>
        <name>Mg(2+)</name>
        <dbReference type="ChEBI" id="CHEBI:18420"/>
    </ligand>
</feature>
<keyword evidence="8" id="KW-0963">Cytoplasm</keyword>
<evidence type="ECO:0000256" key="3">
    <source>
        <dbReference type="ARBA" id="ARBA00022723"/>
    </source>
</evidence>
<sequence length="428" mass="46266">MRGRTDILLGTQWGDEGKGRVVDVLAEKAGVVVRYQGGANAGHTVVADGEKYVFHLLPSGILYPDKICIIGNGVVIDPDTLFEELDGLAARGKKLARLIVSHGAHVVMPYHKLIDRLSEAARSQGAKIGTTGRGIGPCYADKYERIGIRAEDLANPEILHGKLELTLSLKNDILTKIYGEKPLPFGEIYERALEWGRRIGPMLGDSFLEIDEAANAGQNILFEGAQATLLDIDYGTYPFVTSSSPCAGGACTGAGIGPSRVDRAIGVAKAYCTRVGEGPFPTEEFGRTGELLRQKGGEFGATTGRPRRCGWCDLVAIDYAVRVNGLDGIALTKLDVLDDFDEIKICTAYEINGKLQKHFPSSCAELAKARPVYRTLKGWKRGIAECRSFAELPEAARDYVRFIEDAAKTPVLLIGVGAGREETILRGI</sequence>
<feature type="active site" description="Proton donor" evidence="8">
    <location>
        <position position="43"/>
    </location>
</feature>
<keyword evidence="6 8" id="KW-0460">Magnesium</keyword>
<dbReference type="FunFam" id="3.90.170.10:FF:000001">
    <property type="entry name" value="Adenylosuccinate synthetase"/>
    <property type="match status" value="1"/>
</dbReference>
<dbReference type="GO" id="GO:0004019">
    <property type="term" value="F:adenylosuccinate synthase activity"/>
    <property type="evidence" value="ECO:0007669"/>
    <property type="project" value="UniProtKB-UniRule"/>
</dbReference>
<dbReference type="PROSITE" id="PS01266">
    <property type="entry name" value="ADENYLOSUCCIN_SYN_1"/>
    <property type="match status" value="1"/>
</dbReference>
<dbReference type="PANTHER" id="PTHR11846:SF0">
    <property type="entry name" value="ADENYLOSUCCINATE SYNTHETASE"/>
    <property type="match status" value="1"/>
</dbReference>
<feature type="binding site" evidence="8">
    <location>
        <position position="307"/>
    </location>
    <ligand>
        <name>GTP</name>
        <dbReference type="ChEBI" id="CHEBI:37565"/>
    </ligand>
</feature>
<dbReference type="Pfam" id="PF00709">
    <property type="entry name" value="Adenylsucc_synt"/>
    <property type="match status" value="1"/>
</dbReference>
<feature type="binding site" evidence="8">
    <location>
        <begin position="42"/>
        <end position="44"/>
    </location>
    <ligand>
        <name>GTP</name>
        <dbReference type="ChEBI" id="CHEBI:37565"/>
    </ligand>
</feature>
<dbReference type="UniPathway" id="UPA00075">
    <property type="reaction ID" value="UER00335"/>
</dbReference>
<comment type="cofactor">
    <cofactor evidence="8">
        <name>Mg(2+)</name>
        <dbReference type="ChEBI" id="CHEBI:18420"/>
    </cofactor>
    <text evidence="8">Binds 1 Mg(2+) ion per subunit.</text>
</comment>
<dbReference type="InterPro" id="IPR027417">
    <property type="entry name" value="P-loop_NTPase"/>
</dbReference>
<dbReference type="OrthoDB" id="9807553at2"/>
<feature type="active site" description="Proton acceptor" evidence="8">
    <location>
        <position position="15"/>
    </location>
</feature>
<evidence type="ECO:0000313" key="12">
    <source>
        <dbReference type="Proteomes" id="UP000027665"/>
    </source>
</evidence>
<keyword evidence="12" id="KW-1185">Reference proteome</keyword>
<evidence type="ECO:0000256" key="4">
    <source>
        <dbReference type="ARBA" id="ARBA00022741"/>
    </source>
</evidence>
<dbReference type="InterPro" id="IPR042110">
    <property type="entry name" value="Adenylosuccinate_synth_dom2"/>
</dbReference>
<feature type="binding site" evidence="8">
    <location>
        <begin position="301"/>
        <end position="307"/>
    </location>
    <ligand>
        <name>substrate</name>
    </ligand>
</feature>
<dbReference type="CDD" id="cd03108">
    <property type="entry name" value="AdSS"/>
    <property type="match status" value="1"/>
</dbReference>
<dbReference type="PROSITE" id="PS00513">
    <property type="entry name" value="ADENYLOSUCCIN_SYN_2"/>
    <property type="match status" value="1"/>
</dbReference>
<feature type="binding site" description="in other chain" evidence="8">
    <location>
        <position position="241"/>
    </location>
    <ligand>
        <name>IMP</name>
        <dbReference type="ChEBI" id="CHEBI:58053"/>
        <note>ligand shared between dimeric partners</note>
    </ligand>
</feature>
<evidence type="ECO:0000256" key="7">
    <source>
        <dbReference type="ARBA" id="ARBA00023134"/>
    </source>
</evidence>